<proteinExistence type="inferred from homology"/>
<evidence type="ECO:0000256" key="3">
    <source>
        <dbReference type="SAM" id="SignalP"/>
    </source>
</evidence>
<gene>
    <name evidence="4" type="primary">ompH</name>
    <name evidence="4" type="ordered locus">DGo_CA2136</name>
</gene>
<dbReference type="PANTHER" id="PTHR35089:SF1">
    <property type="entry name" value="CHAPERONE PROTEIN SKP"/>
    <property type="match status" value="1"/>
</dbReference>
<dbReference type="SUPFAM" id="SSF111384">
    <property type="entry name" value="OmpH-like"/>
    <property type="match status" value="1"/>
</dbReference>
<reference evidence="4 5" key="1">
    <citation type="journal article" date="2012" name="PLoS ONE">
        <title>Genome sequence and transcriptome analysis of the radioresistant bacterium Deinococcus gobiensis: insights into the extreme environmental adaptations.</title>
        <authorList>
            <person name="Yuan M."/>
            <person name="Chen M."/>
            <person name="Zhang W."/>
            <person name="Lu W."/>
            <person name="Wang J."/>
            <person name="Yang M."/>
            <person name="Zhao P."/>
            <person name="Tang R."/>
            <person name="Li X."/>
            <person name="Hao Y."/>
            <person name="Zhou Z."/>
            <person name="Zhan Y."/>
            <person name="Yu H."/>
            <person name="Teng C."/>
            <person name="Yan Y."/>
            <person name="Ping S."/>
            <person name="Wang Y."/>
            <person name="Lin M."/>
        </authorList>
    </citation>
    <scope>NUCLEOTIDE SEQUENCE [LARGE SCALE GENOMIC DNA]</scope>
    <source>
        <strain evidence="4 5">I-0</strain>
    </source>
</reference>
<dbReference type="GO" id="GO:0050821">
    <property type="term" value="P:protein stabilization"/>
    <property type="evidence" value="ECO:0007669"/>
    <property type="project" value="TreeGrafter"/>
</dbReference>
<protein>
    <submittedName>
        <fullName evidence="4">Cationic outer membrane protein OmpH, putative</fullName>
    </submittedName>
</protein>
<dbReference type="Proteomes" id="UP000007575">
    <property type="component" value="Chromosome"/>
</dbReference>
<organism evidence="4 5">
    <name type="scientific">Deinococcus gobiensis (strain DSM 21396 / JCM 16679 / CGMCC 1.7299 / I-0)</name>
    <dbReference type="NCBI Taxonomy" id="745776"/>
    <lineage>
        <taxon>Bacteria</taxon>
        <taxon>Thermotogati</taxon>
        <taxon>Deinococcota</taxon>
        <taxon>Deinococci</taxon>
        <taxon>Deinococcales</taxon>
        <taxon>Deinococcaceae</taxon>
        <taxon>Deinococcus</taxon>
    </lineage>
</organism>
<dbReference type="PANTHER" id="PTHR35089">
    <property type="entry name" value="CHAPERONE PROTEIN SKP"/>
    <property type="match status" value="1"/>
</dbReference>
<dbReference type="AlphaFoldDB" id="H8GYL6"/>
<dbReference type="InterPro" id="IPR024930">
    <property type="entry name" value="Skp_dom_sf"/>
</dbReference>
<dbReference type="HOGENOM" id="CLU_136142_0_0_0"/>
<dbReference type="InterPro" id="IPR005632">
    <property type="entry name" value="Chaperone_Skp"/>
</dbReference>
<accession>H8GYL6</accession>
<evidence type="ECO:0000313" key="5">
    <source>
        <dbReference type="Proteomes" id="UP000007575"/>
    </source>
</evidence>
<dbReference type="GO" id="GO:0051082">
    <property type="term" value="F:unfolded protein binding"/>
    <property type="evidence" value="ECO:0007669"/>
    <property type="project" value="InterPro"/>
</dbReference>
<keyword evidence="2 3" id="KW-0732">Signal</keyword>
<dbReference type="Pfam" id="PF03938">
    <property type="entry name" value="OmpH"/>
    <property type="match status" value="1"/>
</dbReference>
<evidence type="ECO:0000256" key="1">
    <source>
        <dbReference type="ARBA" id="ARBA00009091"/>
    </source>
</evidence>
<dbReference type="PATRIC" id="fig|745776.4.peg.2192"/>
<keyword evidence="5" id="KW-1185">Reference proteome</keyword>
<dbReference type="STRING" id="745776.DGo_CA2136"/>
<dbReference type="KEGG" id="dgo:DGo_CA2136"/>
<comment type="similarity">
    <text evidence="1">Belongs to the Skp family.</text>
</comment>
<name>H8GYL6_DEIGI</name>
<feature type="chain" id="PRO_5003612570" evidence="3">
    <location>
        <begin position="30"/>
        <end position="165"/>
    </location>
</feature>
<evidence type="ECO:0000256" key="2">
    <source>
        <dbReference type="ARBA" id="ARBA00022729"/>
    </source>
</evidence>
<sequence>MPAMKMTPKALAPLAIAAAFGLGTLAPHAQTTPQKVGFVNVDQLFAAHPNDKDVKALQTKFQGDLGTLDKQIKDIDAKGTAATAADKDKRAQLVTTYNAQLKTYDDQMKAKAGPIETSVDAALSSYAKANGFSVIMDRSIAQQSGLVVYADTATDVTEAVKKNVK</sequence>
<dbReference type="SMART" id="SM00935">
    <property type="entry name" value="OmpH"/>
    <property type="match status" value="1"/>
</dbReference>
<dbReference type="eggNOG" id="COG2825">
    <property type="taxonomic scope" value="Bacteria"/>
</dbReference>
<dbReference type="GO" id="GO:0005829">
    <property type="term" value="C:cytosol"/>
    <property type="evidence" value="ECO:0007669"/>
    <property type="project" value="TreeGrafter"/>
</dbReference>
<dbReference type="Gene3D" id="3.30.910.20">
    <property type="entry name" value="Skp domain"/>
    <property type="match status" value="1"/>
</dbReference>
<dbReference type="EMBL" id="CP002191">
    <property type="protein sequence ID" value="AFD26063.1"/>
    <property type="molecule type" value="Genomic_DNA"/>
</dbReference>
<evidence type="ECO:0000313" key="4">
    <source>
        <dbReference type="EMBL" id="AFD26063.1"/>
    </source>
</evidence>
<feature type="signal peptide" evidence="3">
    <location>
        <begin position="1"/>
        <end position="29"/>
    </location>
</feature>